<comment type="caution">
    <text evidence="1">The sequence shown here is derived from an EMBL/GenBank/DDBJ whole genome shotgun (WGS) entry which is preliminary data.</text>
</comment>
<evidence type="ECO:0000313" key="1">
    <source>
        <dbReference type="EMBL" id="EJX06791.1"/>
    </source>
</evidence>
<proteinExistence type="predicted"/>
<reference evidence="1" key="1">
    <citation type="journal article" date="2012" name="PLoS ONE">
        <title>Gene sets for utilization of primary and secondary nutrition supplies in the distal gut of endangered iberian lynx.</title>
        <authorList>
            <person name="Alcaide M."/>
            <person name="Messina E."/>
            <person name="Richter M."/>
            <person name="Bargiela R."/>
            <person name="Peplies J."/>
            <person name="Huws S.A."/>
            <person name="Newbold C.J."/>
            <person name="Golyshin P.N."/>
            <person name="Simon M.A."/>
            <person name="Lopez G."/>
            <person name="Yakimov M.M."/>
            <person name="Ferrer M."/>
        </authorList>
    </citation>
    <scope>NUCLEOTIDE SEQUENCE</scope>
</reference>
<name>J9D2F1_9ZZZZ</name>
<dbReference type="EMBL" id="AMCI01001059">
    <property type="protein sequence ID" value="EJX06791.1"/>
    <property type="molecule type" value="Genomic_DNA"/>
</dbReference>
<sequence>MRATFHESIGTAPVRHHAQQPIEFDGIGRGMFCRELLAVNIIANRRAKSALVTQATKKLVKQSRNGGLTIGTSHSDELQPRRGVAIEYSRHLSCSIFRIGNTHKGHPFRNFFRYRKTHQHGNCTLFTCLLDVGMSVCLRALYCNKQMSRFYLAGINIHSLNFNIQITAHFLNGNFAKHFRQFHHTALIK</sequence>
<accession>J9D2F1</accession>
<gene>
    <name evidence="1" type="ORF">EVA_05099</name>
</gene>
<organism evidence="1">
    <name type="scientific">gut metagenome</name>
    <dbReference type="NCBI Taxonomy" id="749906"/>
    <lineage>
        <taxon>unclassified sequences</taxon>
        <taxon>metagenomes</taxon>
        <taxon>organismal metagenomes</taxon>
    </lineage>
</organism>
<protein>
    <submittedName>
        <fullName evidence="1">Uncharacterized protein</fullName>
    </submittedName>
</protein>
<dbReference type="AlphaFoldDB" id="J9D2F1"/>